<keyword evidence="5" id="KW-0539">Nucleus</keyword>
<dbReference type="PROSITE" id="PS00028">
    <property type="entry name" value="ZINC_FINGER_C2H2_1"/>
    <property type="match status" value="1"/>
</dbReference>
<evidence type="ECO:0000313" key="9">
    <source>
        <dbReference type="EMBL" id="OBA24777.1"/>
    </source>
</evidence>
<feature type="region of interest" description="Disordered" evidence="7">
    <location>
        <begin position="473"/>
        <end position="512"/>
    </location>
</feature>
<feature type="region of interest" description="Disordered" evidence="7">
    <location>
        <begin position="1"/>
        <end position="66"/>
    </location>
</feature>
<evidence type="ECO:0000259" key="8">
    <source>
        <dbReference type="PROSITE" id="PS50157"/>
    </source>
</evidence>
<feature type="region of interest" description="Disordered" evidence="7">
    <location>
        <begin position="584"/>
        <end position="607"/>
    </location>
</feature>
<keyword evidence="3 6" id="KW-0863">Zinc-finger</keyword>
<dbReference type="InterPro" id="IPR036236">
    <property type="entry name" value="Znf_C2H2_sf"/>
</dbReference>
<feature type="region of interest" description="Disordered" evidence="7">
    <location>
        <begin position="524"/>
        <end position="546"/>
    </location>
</feature>
<dbReference type="GO" id="GO:0005634">
    <property type="term" value="C:nucleus"/>
    <property type="evidence" value="ECO:0007669"/>
    <property type="project" value="UniProtKB-SubCell"/>
</dbReference>
<feature type="compositionally biased region" description="Polar residues" evidence="7">
    <location>
        <begin position="292"/>
        <end position="301"/>
    </location>
</feature>
<evidence type="ECO:0000256" key="7">
    <source>
        <dbReference type="SAM" id="MobiDB-lite"/>
    </source>
</evidence>
<evidence type="ECO:0000256" key="6">
    <source>
        <dbReference type="PROSITE-ProRule" id="PRU00042"/>
    </source>
</evidence>
<dbReference type="Proteomes" id="UP000092321">
    <property type="component" value="Unassembled WGS sequence"/>
</dbReference>
<dbReference type="PANTHER" id="PTHR24396:SF19">
    <property type="entry name" value="FI01119P"/>
    <property type="match status" value="1"/>
</dbReference>
<reference evidence="10" key="1">
    <citation type="journal article" date="2016" name="Proc. Natl. Acad. Sci. U.S.A.">
        <title>Comparative genomics of biotechnologically important yeasts.</title>
        <authorList>
            <person name="Riley R."/>
            <person name="Haridas S."/>
            <person name="Wolfe K.H."/>
            <person name="Lopes M.R."/>
            <person name="Hittinger C.T."/>
            <person name="Goeker M."/>
            <person name="Salamov A.A."/>
            <person name="Wisecaver J.H."/>
            <person name="Long T.M."/>
            <person name="Calvey C.H."/>
            <person name="Aerts A.L."/>
            <person name="Barry K.W."/>
            <person name="Choi C."/>
            <person name="Clum A."/>
            <person name="Coughlan A.Y."/>
            <person name="Deshpande S."/>
            <person name="Douglass A.P."/>
            <person name="Hanson S.J."/>
            <person name="Klenk H.-P."/>
            <person name="LaButti K.M."/>
            <person name="Lapidus A."/>
            <person name="Lindquist E.A."/>
            <person name="Lipzen A.M."/>
            <person name="Meier-Kolthoff J.P."/>
            <person name="Ohm R.A."/>
            <person name="Otillar R.P."/>
            <person name="Pangilinan J.L."/>
            <person name="Peng Y."/>
            <person name="Rokas A."/>
            <person name="Rosa C.A."/>
            <person name="Scheuner C."/>
            <person name="Sibirny A.A."/>
            <person name="Slot J.C."/>
            <person name="Stielow J.B."/>
            <person name="Sun H."/>
            <person name="Kurtzman C.P."/>
            <person name="Blackwell M."/>
            <person name="Grigoriev I.V."/>
            <person name="Jeffries T.W."/>
        </authorList>
    </citation>
    <scope>NUCLEOTIDE SEQUENCE [LARGE SCALE GENOMIC DNA]</scope>
    <source>
        <strain evidence="10">NRRL Y-1626</strain>
    </source>
</reference>
<dbReference type="GO" id="GO:0000978">
    <property type="term" value="F:RNA polymerase II cis-regulatory region sequence-specific DNA binding"/>
    <property type="evidence" value="ECO:0007669"/>
    <property type="project" value="TreeGrafter"/>
</dbReference>
<protein>
    <recommendedName>
        <fullName evidence="8">C2H2-type domain-containing protein</fullName>
    </recommendedName>
</protein>
<dbReference type="InterPro" id="IPR013087">
    <property type="entry name" value="Znf_C2H2_type"/>
</dbReference>
<feature type="region of interest" description="Disordered" evidence="7">
    <location>
        <begin position="292"/>
        <end position="314"/>
    </location>
</feature>
<name>A0A1B7T7T7_9ASCO</name>
<feature type="compositionally biased region" description="Polar residues" evidence="7">
    <location>
        <begin position="366"/>
        <end position="376"/>
    </location>
</feature>
<feature type="compositionally biased region" description="Low complexity" evidence="7">
    <location>
        <begin position="406"/>
        <end position="432"/>
    </location>
</feature>
<evidence type="ECO:0000256" key="4">
    <source>
        <dbReference type="ARBA" id="ARBA00022833"/>
    </source>
</evidence>
<feature type="compositionally biased region" description="Low complexity" evidence="7">
    <location>
        <begin position="20"/>
        <end position="57"/>
    </location>
</feature>
<keyword evidence="10" id="KW-1185">Reference proteome</keyword>
<dbReference type="PROSITE" id="PS50157">
    <property type="entry name" value="ZINC_FINGER_C2H2_2"/>
    <property type="match status" value="1"/>
</dbReference>
<feature type="domain" description="C2H2-type" evidence="8">
    <location>
        <begin position="79"/>
        <end position="106"/>
    </location>
</feature>
<feature type="compositionally biased region" description="Low complexity" evidence="7">
    <location>
        <begin position="534"/>
        <end position="546"/>
    </location>
</feature>
<dbReference type="InterPro" id="IPR051643">
    <property type="entry name" value="Transcr_Reg_ZincFinger"/>
</dbReference>
<feature type="region of interest" description="Disordered" evidence="7">
    <location>
        <begin position="405"/>
        <end position="432"/>
    </location>
</feature>
<feature type="compositionally biased region" description="Low complexity" evidence="7">
    <location>
        <begin position="473"/>
        <end position="492"/>
    </location>
</feature>
<comment type="caution">
    <text evidence="9">The sequence shown here is derived from an EMBL/GenBank/DDBJ whole genome shotgun (WGS) entry which is preliminary data.</text>
</comment>
<evidence type="ECO:0000256" key="5">
    <source>
        <dbReference type="ARBA" id="ARBA00023242"/>
    </source>
</evidence>
<comment type="subcellular location">
    <subcellularLocation>
        <location evidence="1">Nucleus</location>
    </subcellularLocation>
</comment>
<dbReference type="GO" id="GO:0008270">
    <property type="term" value="F:zinc ion binding"/>
    <property type="evidence" value="ECO:0007669"/>
    <property type="project" value="UniProtKB-KW"/>
</dbReference>
<dbReference type="AlphaFoldDB" id="A0A1B7T7T7"/>
<proteinExistence type="predicted"/>
<gene>
    <name evidence="9" type="ORF">HANVADRAFT_101831</name>
</gene>
<dbReference type="PANTHER" id="PTHR24396">
    <property type="entry name" value="ZINC FINGER PROTEIN"/>
    <property type="match status" value="1"/>
</dbReference>
<organism evidence="9 10">
    <name type="scientific">Hanseniaspora valbyensis NRRL Y-1626</name>
    <dbReference type="NCBI Taxonomy" id="766949"/>
    <lineage>
        <taxon>Eukaryota</taxon>
        <taxon>Fungi</taxon>
        <taxon>Dikarya</taxon>
        <taxon>Ascomycota</taxon>
        <taxon>Saccharomycotina</taxon>
        <taxon>Saccharomycetes</taxon>
        <taxon>Saccharomycodales</taxon>
        <taxon>Saccharomycodaceae</taxon>
        <taxon>Hanseniaspora</taxon>
    </lineage>
</organism>
<evidence type="ECO:0000313" key="10">
    <source>
        <dbReference type="Proteomes" id="UP000092321"/>
    </source>
</evidence>
<evidence type="ECO:0000256" key="1">
    <source>
        <dbReference type="ARBA" id="ARBA00004123"/>
    </source>
</evidence>
<feature type="compositionally biased region" description="Acidic residues" evidence="7">
    <location>
        <begin position="591"/>
        <end position="607"/>
    </location>
</feature>
<dbReference type="SMART" id="SM00355">
    <property type="entry name" value="ZnF_C2H2"/>
    <property type="match status" value="2"/>
</dbReference>
<keyword evidence="2" id="KW-0479">Metal-binding</keyword>
<evidence type="ECO:0000256" key="3">
    <source>
        <dbReference type="ARBA" id="ARBA00022771"/>
    </source>
</evidence>
<evidence type="ECO:0000256" key="2">
    <source>
        <dbReference type="ARBA" id="ARBA00022723"/>
    </source>
</evidence>
<accession>A0A1B7T7T7</accession>
<dbReference type="EMBL" id="LXPE01000425">
    <property type="protein sequence ID" value="OBA24777.1"/>
    <property type="molecule type" value="Genomic_DNA"/>
</dbReference>
<feature type="region of interest" description="Disordered" evidence="7">
    <location>
        <begin position="366"/>
        <end position="390"/>
    </location>
</feature>
<dbReference type="OrthoDB" id="9439903at2759"/>
<keyword evidence="4" id="KW-0862">Zinc</keyword>
<dbReference type="GO" id="GO:0000981">
    <property type="term" value="F:DNA-binding transcription factor activity, RNA polymerase II-specific"/>
    <property type="evidence" value="ECO:0007669"/>
    <property type="project" value="TreeGrafter"/>
</dbReference>
<dbReference type="SUPFAM" id="SSF57667">
    <property type="entry name" value="beta-beta-alpha zinc fingers"/>
    <property type="match status" value="1"/>
</dbReference>
<feature type="compositionally biased region" description="Polar residues" evidence="7">
    <location>
        <begin position="524"/>
        <end position="533"/>
    </location>
</feature>
<feature type="compositionally biased region" description="Polar residues" evidence="7">
    <location>
        <begin position="493"/>
        <end position="505"/>
    </location>
</feature>
<sequence length="607" mass="67900">MNNHNAVGTPAMIPPKNDTSLSNLMHHNNHSNNNSPMSSVGIQNNNHGNNSVSVGISPSGSAGTEELPSDFNLPPNVNFICHYCDASFQVRGYLSRHIKKHAIVKEYTCPYYRYSGDVKNYISHELQNREYHSEEEKIDAIKKAQSIKHECHSNNGEFWRKDTLMVHLKKKHFKINKDVAKAAVEHGGKKIDTSKLPGYCVSCNEQFNNADEFCQAHVLKNGCPALPNGYSIKTDLGDDKSRNNKCVLKLIKFSNNDARFIFTKSAVVDPEVFSNREVIDLIVDMAEKNNNNNGLQPTVTPDNRRISPVTSGENSTPIVEKLFDNRIVIHPDAVVPIDINKKRKKRRSKKEMMLARGEITKEQLENLSTSNGNSPGLQPFVSNSSSSLSSNEINGYKISAGTKVYQPLPQSQPPSTTTSLQSPDSQLQVLDAQQRKQQQQQIFFQLYQQQQQMLQQQMLQQKQQQLLQQHVSNNTTTDNNNSNVNKGDNNNGYSVRNGMNSNMPSSECEKEDFKALDDEYEYSNTDTNTNANMGFSGKSSPGSSSTYNSNNMMNATANGEKGAMYNNNNNGYANGNYYGQQMTTDGQRVAEEEEEVDENELAMDDGF</sequence>